<dbReference type="KEGG" id="pla:Plav_1683"/>
<reference evidence="4 5" key="1">
    <citation type="journal article" date="2011" name="Stand. Genomic Sci.">
        <title>Complete genome sequence of Parvibaculum lavamentivorans type strain (DS-1(T)).</title>
        <authorList>
            <person name="Schleheck D."/>
            <person name="Weiss M."/>
            <person name="Pitluck S."/>
            <person name="Bruce D."/>
            <person name="Land M.L."/>
            <person name="Han S."/>
            <person name="Saunders E."/>
            <person name="Tapia R."/>
            <person name="Detter C."/>
            <person name="Brettin T."/>
            <person name="Han J."/>
            <person name="Woyke T."/>
            <person name="Goodwin L."/>
            <person name="Pennacchio L."/>
            <person name="Nolan M."/>
            <person name="Cook A.M."/>
            <person name="Kjelleberg S."/>
            <person name="Thomas T."/>
        </authorList>
    </citation>
    <scope>NUCLEOTIDE SEQUENCE [LARGE SCALE GENOMIC DNA]</scope>
    <source>
        <strain evidence="5">DS-1 / DSM 13023 / NCIMB 13966</strain>
    </source>
</reference>
<dbReference type="SUPFAM" id="SSF54637">
    <property type="entry name" value="Thioesterase/thiol ester dehydrase-isomerase"/>
    <property type="match status" value="1"/>
</dbReference>
<dbReference type="PANTHER" id="PTHR21660">
    <property type="entry name" value="THIOESTERASE SUPERFAMILY MEMBER-RELATED"/>
    <property type="match status" value="1"/>
</dbReference>
<dbReference type="InterPro" id="IPR039298">
    <property type="entry name" value="ACOT13"/>
</dbReference>
<gene>
    <name evidence="4" type="ordered locus">Plav_1683</name>
</gene>
<dbReference type="EMBL" id="CP000774">
    <property type="protein sequence ID" value="ABS63302.1"/>
    <property type="molecule type" value="Genomic_DNA"/>
</dbReference>
<accession>A7HTR9</accession>
<evidence type="ECO:0000313" key="4">
    <source>
        <dbReference type="EMBL" id="ABS63302.1"/>
    </source>
</evidence>
<dbReference type="RefSeq" id="WP_012110593.1">
    <property type="nucleotide sequence ID" value="NC_009719.1"/>
</dbReference>
<dbReference type="STRING" id="402881.Plav_1683"/>
<evidence type="ECO:0000256" key="2">
    <source>
        <dbReference type="ARBA" id="ARBA00022801"/>
    </source>
</evidence>
<dbReference type="InterPro" id="IPR006683">
    <property type="entry name" value="Thioestr_dom"/>
</dbReference>
<dbReference type="Gene3D" id="3.10.129.10">
    <property type="entry name" value="Hotdog Thioesterase"/>
    <property type="match status" value="1"/>
</dbReference>
<evidence type="ECO:0000259" key="3">
    <source>
        <dbReference type="Pfam" id="PF03061"/>
    </source>
</evidence>
<name>A7HTR9_PARL1</name>
<evidence type="ECO:0000313" key="5">
    <source>
        <dbReference type="Proteomes" id="UP000006377"/>
    </source>
</evidence>
<dbReference type="HOGENOM" id="CLU_089876_3_1_5"/>
<keyword evidence="2" id="KW-0378">Hydrolase</keyword>
<dbReference type="OrthoDB" id="9813282at2"/>
<dbReference type="InterPro" id="IPR003736">
    <property type="entry name" value="PAAI_dom"/>
</dbReference>
<feature type="domain" description="Thioesterase" evidence="3">
    <location>
        <begin position="53"/>
        <end position="129"/>
    </location>
</feature>
<dbReference type="PANTHER" id="PTHR21660:SF1">
    <property type="entry name" value="ACYL-COENZYME A THIOESTERASE 13"/>
    <property type="match status" value="1"/>
</dbReference>
<evidence type="ECO:0000256" key="1">
    <source>
        <dbReference type="ARBA" id="ARBA00008324"/>
    </source>
</evidence>
<organism evidence="4 5">
    <name type="scientific">Parvibaculum lavamentivorans (strain DS-1 / DSM 13023 / NCIMB 13966)</name>
    <dbReference type="NCBI Taxonomy" id="402881"/>
    <lineage>
        <taxon>Bacteria</taxon>
        <taxon>Pseudomonadati</taxon>
        <taxon>Pseudomonadota</taxon>
        <taxon>Alphaproteobacteria</taxon>
        <taxon>Hyphomicrobiales</taxon>
        <taxon>Parvibaculaceae</taxon>
        <taxon>Parvibaculum</taxon>
    </lineage>
</organism>
<dbReference type="CDD" id="cd03443">
    <property type="entry name" value="PaaI_thioesterase"/>
    <property type="match status" value="1"/>
</dbReference>
<keyword evidence="5" id="KW-1185">Reference proteome</keyword>
<dbReference type="GO" id="GO:0047617">
    <property type="term" value="F:fatty acyl-CoA hydrolase activity"/>
    <property type="evidence" value="ECO:0007669"/>
    <property type="project" value="InterPro"/>
</dbReference>
<protein>
    <submittedName>
        <fullName evidence="4">Thioesterase superfamily protein</fullName>
    </submittedName>
</protein>
<comment type="similarity">
    <text evidence="1">Belongs to the thioesterase PaaI family.</text>
</comment>
<dbReference type="InterPro" id="IPR029069">
    <property type="entry name" value="HotDog_dom_sf"/>
</dbReference>
<sequence>MSETVQPPRNFDDANPEDGLGGALGIVRTLYMDAEKGRAAIECRAEMRMCHSGGVVQGGFVTGWIDAAMARAAMCATEFKQTPMSLEIKISFFRPAQPGLLKAEAWIERRGRSTMFLEGHLLDASGEVLAKGTSTVRMMPLIDMSKPRDKSVNG</sequence>
<proteinExistence type="inferred from homology"/>
<dbReference type="AlphaFoldDB" id="A7HTR9"/>
<dbReference type="eggNOG" id="COG2050">
    <property type="taxonomic scope" value="Bacteria"/>
</dbReference>
<dbReference type="Proteomes" id="UP000006377">
    <property type="component" value="Chromosome"/>
</dbReference>
<dbReference type="Pfam" id="PF03061">
    <property type="entry name" value="4HBT"/>
    <property type="match status" value="1"/>
</dbReference>
<dbReference type="NCBIfam" id="TIGR00369">
    <property type="entry name" value="unchar_dom_1"/>
    <property type="match status" value="1"/>
</dbReference>